<comment type="similarity">
    <text evidence="1">Belongs to the cyclin family. Cyclin Y subfamily.</text>
</comment>
<keyword evidence="3" id="KW-1185">Reference proteome</keyword>
<dbReference type="Proteomes" id="UP001314169">
    <property type="component" value="Chromosome 1"/>
</dbReference>
<sequence length="347" mass="39573">MGSKLCCGLKPEARIRWGWKSESVHPGPNSDHGPTADQSDEDLEFLDCLFTKDSPVLRLSDLKLPEGLIPSDHPNAGTIFLKKSQMDVRGKRKSSNSYHVLPGHLRRKNSSCATIFVDSSISHPDLRIGVQSVALAIYYHIKNRDDNRSKDIFDERIHPFTQSKVQEEHFTQNPDLGSIYAFIHPFFVTMRVTAGYAIAALVYIERLLIYAKIDLCPSNWRRIVLGGIILAFKYWHDPEISNETFCKICRGMTIKNLNELERQYFYLLQFSLTVSLSVYAKYYFDLRSLASDHGLPIEFSPLGKERALNLEAISRYCENKKQFRMAIKKTGSCYKLTNGQHADAVIS</sequence>
<organism evidence="2 3">
    <name type="scientific">Pipistrellus nathusii</name>
    <name type="common">Nathusius' pipistrelle</name>
    <dbReference type="NCBI Taxonomy" id="59473"/>
    <lineage>
        <taxon>Eukaryota</taxon>
        <taxon>Metazoa</taxon>
        <taxon>Chordata</taxon>
        <taxon>Craniata</taxon>
        <taxon>Vertebrata</taxon>
        <taxon>Euteleostomi</taxon>
        <taxon>Mammalia</taxon>
        <taxon>Eutheria</taxon>
        <taxon>Laurasiatheria</taxon>
        <taxon>Chiroptera</taxon>
        <taxon>Yangochiroptera</taxon>
        <taxon>Vespertilionidae</taxon>
        <taxon>Pipistrellus</taxon>
    </lineage>
</organism>
<dbReference type="Pfam" id="PF08613">
    <property type="entry name" value="Cyclin"/>
    <property type="match status" value="1"/>
</dbReference>
<protein>
    <recommendedName>
        <fullName evidence="4">Cyclin N-terminal domain-containing protein</fullName>
    </recommendedName>
</protein>
<evidence type="ECO:0000313" key="3">
    <source>
        <dbReference type="Proteomes" id="UP001314169"/>
    </source>
</evidence>
<dbReference type="SUPFAM" id="SSF47954">
    <property type="entry name" value="Cyclin-like"/>
    <property type="match status" value="1"/>
</dbReference>
<dbReference type="Gene3D" id="1.10.472.10">
    <property type="entry name" value="Cyclin-like"/>
    <property type="match status" value="1"/>
</dbReference>
<dbReference type="EMBL" id="OY882858">
    <property type="protein sequence ID" value="CAK6432784.1"/>
    <property type="molecule type" value="Genomic_DNA"/>
</dbReference>
<proteinExistence type="inferred from homology"/>
<dbReference type="InterPro" id="IPR036915">
    <property type="entry name" value="Cyclin-like_sf"/>
</dbReference>
<dbReference type="InterPro" id="IPR013922">
    <property type="entry name" value="Cyclin_PHO80-like"/>
</dbReference>
<evidence type="ECO:0000313" key="2">
    <source>
        <dbReference type="EMBL" id="CAK6432784.1"/>
    </source>
</evidence>
<evidence type="ECO:0008006" key="4">
    <source>
        <dbReference type="Google" id="ProtNLM"/>
    </source>
</evidence>
<dbReference type="CDD" id="cd20540">
    <property type="entry name" value="CYCLIN_CCNY_like"/>
    <property type="match status" value="1"/>
</dbReference>
<gene>
    <name evidence="2" type="ORF">MPIPNATIZW_LOCUS1090</name>
</gene>
<reference evidence="2" key="1">
    <citation type="submission" date="2023-12" db="EMBL/GenBank/DDBJ databases">
        <authorList>
            <person name="Brown T."/>
        </authorList>
    </citation>
    <scope>NUCLEOTIDE SEQUENCE</scope>
</reference>
<accession>A0ABN9Z392</accession>
<name>A0ABN9Z392_PIPNA</name>
<dbReference type="PANTHER" id="PTHR14248">
    <property type="entry name" value="CYCLIN Y, ISOFORM A"/>
    <property type="match status" value="1"/>
</dbReference>
<evidence type="ECO:0000256" key="1">
    <source>
        <dbReference type="ARBA" id="ARBA00005463"/>
    </source>
</evidence>